<evidence type="ECO:0000313" key="7">
    <source>
        <dbReference type="EMBL" id="OQD92557.1"/>
    </source>
</evidence>
<evidence type="ECO:0000256" key="5">
    <source>
        <dbReference type="ARBA" id="ARBA00023163"/>
    </source>
</evidence>
<evidence type="ECO:0000313" key="8">
    <source>
        <dbReference type="Proteomes" id="UP000191612"/>
    </source>
</evidence>
<evidence type="ECO:0000256" key="1">
    <source>
        <dbReference type="ARBA" id="ARBA00022723"/>
    </source>
</evidence>
<evidence type="ECO:0000256" key="4">
    <source>
        <dbReference type="ARBA" id="ARBA00023125"/>
    </source>
</evidence>
<keyword evidence="8" id="KW-1185">Reference proteome</keyword>
<dbReference type="Proteomes" id="UP000191612">
    <property type="component" value="Unassembled WGS sequence"/>
</dbReference>
<organism evidence="7 8">
    <name type="scientific">Penicillium solitum</name>
    <dbReference type="NCBI Taxonomy" id="60172"/>
    <lineage>
        <taxon>Eukaryota</taxon>
        <taxon>Fungi</taxon>
        <taxon>Dikarya</taxon>
        <taxon>Ascomycota</taxon>
        <taxon>Pezizomycotina</taxon>
        <taxon>Eurotiomycetes</taxon>
        <taxon>Eurotiomycetidae</taxon>
        <taxon>Eurotiales</taxon>
        <taxon>Aspergillaceae</taxon>
        <taxon>Penicillium</taxon>
    </lineage>
</organism>
<dbReference type="PANTHER" id="PTHR36206">
    <property type="entry name" value="ASPERCRYPTIN BIOSYNTHESIS CLUSTER-SPECIFIC TRANSCRIPTION REGULATOR ATNN-RELATED"/>
    <property type="match status" value="1"/>
</dbReference>
<evidence type="ECO:0008006" key="9">
    <source>
        <dbReference type="Google" id="ProtNLM"/>
    </source>
</evidence>
<dbReference type="AlphaFoldDB" id="A0A1V6QU59"/>
<evidence type="ECO:0000256" key="6">
    <source>
        <dbReference type="ARBA" id="ARBA00023242"/>
    </source>
</evidence>
<keyword evidence="5" id="KW-0804">Transcription</keyword>
<dbReference type="PANTHER" id="PTHR36206:SF13">
    <property type="entry name" value="TRANSCRIPTIONAL REGULATORY PROTEIN MOC3"/>
    <property type="match status" value="1"/>
</dbReference>
<dbReference type="EMBL" id="MDYO01000040">
    <property type="protein sequence ID" value="OQD92557.1"/>
    <property type="molecule type" value="Genomic_DNA"/>
</dbReference>
<sequence>MSAWHTQLEQIPTSFKDQGPSLTLRHSTKAIAYLRESLAREDPTPYSSRRTPKEVVLVTCLTFTLLTLFQGDLYSARRHLASGYKLFKEWDVQQDKGATSLALTQAFSQMHVYWSFCSYSELFVKDSAQLNSEYRISPITTAAPSNITPLYSGIDQMDCVQKFSTLVSGFILDYTTCGFDIGPASSIGRGAAVVLTKLRLCRSHLLAVLVELDGLAPEDCDSLKVFSLLIDVIEIKLAVAKNQPPDEMVYDDHLEQFQHITKLARTLADSATGLSDIVISPFSYRYSVLPTLLWSAAKCRDWQVRRDIFYIMYKRPEDDYWASATTVALKRLIDIESTGVKPGDIIPESARAYWVNVKIQSEGSRVELRYRRPPYLKHGSHEWEKNSINY</sequence>
<dbReference type="STRING" id="60172.A0A1V6QU59"/>
<reference evidence="8" key="1">
    <citation type="journal article" date="2017" name="Nat. Microbiol.">
        <title>Global analysis of biosynthetic gene clusters reveals vast potential of secondary metabolite production in Penicillium species.</title>
        <authorList>
            <person name="Nielsen J.C."/>
            <person name="Grijseels S."/>
            <person name="Prigent S."/>
            <person name="Ji B."/>
            <person name="Dainat J."/>
            <person name="Nielsen K.F."/>
            <person name="Frisvad J.C."/>
            <person name="Workman M."/>
            <person name="Nielsen J."/>
        </authorList>
    </citation>
    <scope>NUCLEOTIDE SEQUENCE [LARGE SCALE GENOMIC DNA]</scope>
    <source>
        <strain evidence="8">IBT 29525</strain>
    </source>
</reference>
<keyword evidence="4" id="KW-0238">DNA-binding</keyword>
<proteinExistence type="predicted"/>
<comment type="caution">
    <text evidence="7">The sequence shown here is derived from an EMBL/GenBank/DDBJ whole genome shotgun (WGS) entry which is preliminary data.</text>
</comment>
<keyword evidence="2" id="KW-0862">Zinc</keyword>
<dbReference type="GO" id="GO:0046872">
    <property type="term" value="F:metal ion binding"/>
    <property type="evidence" value="ECO:0007669"/>
    <property type="project" value="UniProtKB-KW"/>
</dbReference>
<protein>
    <recommendedName>
        <fullName evidence="9">Transcription factor domain-containing protein</fullName>
    </recommendedName>
</protein>
<accession>A0A1V6QU59</accession>
<evidence type="ECO:0000256" key="2">
    <source>
        <dbReference type="ARBA" id="ARBA00022833"/>
    </source>
</evidence>
<gene>
    <name evidence="7" type="ORF">PENSOL_c040G07762</name>
</gene>
<keyword evidence="1" id="KW-0479">Metal-binding</keyword>
<dbReference type="InterPro" id="IPR052360">
    <property type="entry name" value="Transcr_Regulatory_Proteins"/>
</dbReference>
<name>A0A1V6QU59_9EURO</name>
<keyword evidence="3" id="KW-0805">Transcription regulation</keyword>
<dbReference type="GO" id="GO:0003677">
    <property type="term" value="F:DNA binding"/>
    <property type="evidence" value="ECO:0007669"/>
    <property type="project" value="UniProtKB-KW"/>
</dbReference>
<keyword evidence="6" id="KW-0539">Nucleus</keyword>
<evidence type="ECO:0000256" key="3">
    <source>
        <dbReference type="ARBA" id="ARBA00023015"/>
    </source>
</evidence>